<feature type="transmembrane region" description="Helical" evidence="9">
    <location>
        <begin position="245"/>
        <end position="261"/>
    </location>
</feature>
<dbReference type="EMBL" id="JANGAC010000003">
    <property type="protein sequence ID" value="MCQ4922505.1"/>
    <property type="molecule type" value="Genomic_DNA"/>
</dbReference>
<organism evidence="11 12">
    <name type="scientific">Tissierella carlieri</name>
    <dbReference type="NCBI Taxonomy" id="689904"/>
    <lineage>
        <taxon>Bacteria</taxon>
        <taxon>Bacillati</taxon>
        <taxon>Bacillota</taxon>
        <taxon>Tissierellia</taxon>
        <taxon>Tissierellales</taxon>
        <taxon>Tissierellaceae</taxon>
        <taxon>Tissierella</taxon>
    </lineage>
</organism>
<feature type="domain" description="Na+/H+ antiporter NhaC-like C-terminal" evidence="10">
    <location>
        <begin position="151"/>
        <end position="417"/>
    </location>
</feature>
<keyword evidence="5 9" id="KW-0812">Transmembrane</keyword>
<evidence type="ECO:0000259" key="10">
    <source>
        <dbReference type="Pfam" id="PF03553"/>
    </source>
</evidence>
<proteinExistence type="inferred from homology"/>
<dbReference type="InterPro" id="IPR052180">
    <property type="entry name" value="NhaC_Na-H+_Antiporter"/>
</dbReference>
<evidence type="ECO:0000256" key="6">
    <source>
        <dbReference type="ARBA" id="ARBA00022989"/>
    </source>
</evidence>
<keyword evidence="3" id="KW-0050">Antiport</keyword>
<dbReference type="InterPro" id="IPR018461">
    <property type="entry name" value="Na/H_Antiport_NhaC-like_C"/>
</dbReference>
<comment type="subcellular location">
    <subcellularLocation>
        <location evidence="1">Cell membrane</location>
        <topology evidence="1">Multi-pass membrane protein</topology>
    </subcellularLocation>
</comment>
<evidence type="ECO:0000256" key="3">
    <source>
        <dbReference type="ARBA" id="ARBA00022449"/>
    </source>
</evidence>
<evidence type="ECO:0000313" key="12">
    <source>
        <dbReference type="Proteomes" id="UP001524478"/>
    </source>
</evidence>
<evidence type="ECO:0000256" key="2">
    <source>
        <dbReference type="ARBA" id="ARBA00022448"/>
    </source>
</evidence>
<sequence length="485" mass="52047">MAIVKLTPIFLLAGLMISGMDLVMAAPLATIYAGLVAGFTEKHRYDEIMENGFKAVKEMILVFFILMFAYAVAETFMATGVGASIIIISLKLGVTAKTVAVVGFAVTSLLSIATGTSWGTFASCAPVFLWLNHIVGGNILLTTAAIAGGSCFGDNIGLISDTTVVSSGLQKVTVTDRVRHQGVWSGLVLLVSGIIIYLVSLSMGLPNTVGSAAEAINSIPVDVFERLAEVRPAAVTLLEQVKSGVPYYMVIPMFLVIAIAFKGVPTMICLGIGIISALIFGLAAGTVQSLNSFLELVQAGFESAGSWSVVMMLWIGAFGGIMSSIKAFEPISKFVLKISKSVKQLMFYNGVLCLIGNAALADEMAQIVTIGPIIKEMTDENVEASEEDMYKLRLRNSAFSDAMGVFGSQLIPWHCYMGFYVAICMAVYPLHEFNALDIIKYNYMAIVAVASMLILTLTGFDRFIPLFKLPSEPQVSLKKEKQAIY</sequence>
<keyword evidence="7 9" id="KW-0472">Membrane</keyword>
<keyword evidence="12" id="KW-1185">Reference proteome</keyword>
<comment type="caution">
    <text evidence="11">The sequence shown here is derived from an EMBL/GenBank/DDBJ whole genome shotgun (WGS) entry which is preliminary data.</text>
</comment>
<evidence type="ECO:0000256" key="5">
    <source>
        <dbReference type="ARBA" id="ARBA00022692"/>
    </source>
</evidence>
<feature type="transmembrane region" description="Helical" evidence="9">
    <location>
        <begin position="268"/>
        <end position="287"/>
    </location>
</feature>
<keyword evidence="6 9" id="KW-1133">Transmembrane helix</keyword>
<feature type="transmembrane region" description="Helical" evidence="9">
    <location>
        <begin position="127"/>
        <end position="147"/>
    </location>
</feature>
<name>A0ABT1S7Q1_9FIRM</name>
<feature type="transmembrane region" description="Helical" evidence="9">
    <location>
        <begin position="442"/>
        <end position="460"/>
    </location>
</feature>
<dbReference type="PANTHER" id="PTHR33451">
    <property type="entry name" value="MALATE-2H(+)/NA(+)-LACTATE ANTIPORTER"/>
    <property type="match status" value="1"/>
</dbReference>
<dbReference type="Proteomes" id="UP001524478">
    <property type="component" value="Unassembled WGS sequence"/>
</dbReference>
<feature type="transmembrane region" description="Helical" evidence="9">
    <location>
        <begin position="307"/>
        <end position="325"/>
    </location>
</feature>
<keyword evidence="2" id="KW-0813">Transport</keyword>
<keyword evidence="4" id="KW-1003">Cell membrane</keyword>
<evidence type="ECO:0000256" key="4">
    <source>
        <dbReference type="ARBA" id="ARBA00022475"/>
    </source>
</evidence>
<dbReference type="RefSeq" id="WP_216561423.1">
    <property type="nucleotide sequence ID" value="NZ_JAHLOH010000047.1"/>
</dbReference>
<evidence type="ECO:0000256" key="1">
    <source>
        <dbReference type="ARBA" id="ARBA00004651"/>
    </source>
</evidence>
<feature type="transmembrane region" description="Helical" evidence="9">
    <location>
        <begin position="410"/>
        <end position="430"/>
    </location>
</feature>
<protein>
    <submittedName>
        <fullName evidence="11">Na+/H+ antiporter NhaC family protein</fullName>
    </submittedName>
</protein>
<dbReference type="Pfam" id="PF03553">
    <property type="entry name" value="Na_H_antiporter"/>
    <property type="match status" value="1"/>
</dbReference>
<evidence type="ECO:0000256" key="9">
    <source>
        <dbReference type="SAM" id="Phobius"/>
    </source>
</evidence>
<comment type="similarity">
    <text evidence="8">Belongs to the NhaC Na(+)/H(+) (TC 2.A.35) antiporter family.</text>
</comment>
<gene>
    <name evidence="11" type="ORF">NE686_05370</name>
</gene>
<evidence type="ECO:0000256" key="8">
    <source>
        <dbReference type="ARBA" id="ARBA00038435"/>
    </source>
</evidence>
<feature type="transmembrane region" description="Helical" evidence="9">
    <location>
        <begin position="59"/>
        <end position="87"/>
    </location>
</feature>
<evidence type="ECO:0000313" key="11">
    <source>
        <dbReference type="EMBL" id="MCQ4922505.1"/>
    </source>
</evidence>
<reference evidence="11 12" key="1">
    <citation type="submission" date="2022-06" db="EMBL/GenBank/DDBJ databases">
        <title>Isolation of gut microbiota from human fecal samples.</title>
        <authorList>
            <person name="Pamer E.G."/>
            <person name="Barat B."/>
            <person name="Waligurski E."/>
            <person name="Medina S."/>
            <person name="Paddock L."/>
            <person name="Mostad J."/>
        </authorList>
    </citation>
    <scope>NUCLEOTIDE SEQUENCE [LARGE SCALE GENOMIC DNA]</scope>
    <source>
        <strain evidence="11 12">DFI.7.95</strain>
    </source>
</reference>
<feature type="transmembrane region" description="Helical" evidence="9">
    <location>
        <begin position="99"/>
        <end position="121"/>
    </location>
</feature>
<dbReference type="PANTHER" id="PTHR33451:SF5">
    <property type="entry name" value="NA+_H+ ANTIPORTER"/>
    <property type="match status" value="1"/>
</dbReference>
<feature type="transmembrane region" description="Helical" evidence="9">
    <location>
        <begin position="345"/>
        <end position="361"/>
    </location>
</feature>
<feature type="transmembrane region" description="Helical" evidence="9">
    <location>
        <begin position="183"/>
        <end position="205"/>
    </location>
</feature>
<accession>A0ABT1S7Q1</accession>
<evidence type="ECO:0000256" key="7">
    <source>
        <dbReference type="ARBA" id="ARBA00023136"/>
    </source>
</evidence>